<comment type="caution">
    <text evidence="1">The sequence shown here is derived from an EMBL/GenBank/DDBJ whole genome shotgun (WGS) entry which is preliminary data.</text>
</comment>
<protein>
    <submittedName>
        <fullName evidence="1">Uncharacterized protein</fullName>
    </submittedName>
</protein>
<dbReference type="EMBL" id="SIYF01000710">
    <property type="protein sequence ID" value="TKK59122.1"/>
    <property type="molecule type" value="Genomic_DNA"/>
</dbReference>
<gene>
    <name evidence="1" type="ORF">EY666_19085</name>
</gene>
<proteinExistence type="predicted"/>
<reference evidence="1 2" key="1">
    <citation type="submission" date="2019-02" db="EMBL/GenBank/DDBJ databases">
        <title>Bacteria dissemination in different level of health care in South Africa: the effectiveness of infections prevention and control.</title>
        <authorList>
            <person name="Shobo C."/>
            <person name="Amoako D.G."/>
            <person name="Allam M."/>
            <person name="Ismail A."/>
            <person name="Bester L.A."/>
            <person name="Essack S.Y."/>
        </authorList>
    </citation>
    <scope>NUCLEOTIDE SEQUENCE [LARGE SCALE GENOMIC DNA]</scope>
    <source>
        <strain evidence="1 2">2SIL2</strain>
    </source>
</reference>
<accession>A0A1G1SCR6</accession>
<dbReference type="AlphaFoldDB" id="A0A1G1SCR6"/>
<organism evidence="1 2">
    <name type="scientific">Enterococcus faecalis</name>
    <name type="common">Streptococcus faecalis</name>
    <dbReference type="NCBI Taxonomy" id="1351"/>
    <lineage>
        <taxon>Bacteria</taxon>
        <taxon>Bacillati</taxon>
        <taxon>Bacillota</taxon>
        <taxon>Bacilli</taxon>
        <taxon>Lactobacillales</taxon>
        <taxon>Enterococcaceae</taxon>
        <taxon>Enterococcus</taxon>
    </lineage>
</organism>
<evidence type="ECO:0000313" key="1">
    <source>
        <dbReference type="EMBL" id="TKK59122.1"/>
    </source>
</evidence>
<evidence type="ECO:0000313" key="2">
    <source>
        <dbReference type="Proteomes" id="UP000305511"/>
    </source>
</evidence>
<name>A0A1G1SCR6_ENTFL</name>
<dbReference type="RefSeq" id="WP_002400825.1">
    <property type="nucleotide sequence ID" value="NZ_CABGIS010000002.1"/>
</dbReference>
<sequence length="111" mass="13801">MTPEEKRRSYQMIEDNYYQEKRRINQQQQHVSAEIQRFRQQTNQLVGKVAYFTRNDTWDKRMFHHQIATSLDEVKRTENRFVLILEETEQAMRKNYRKEIEKLEEMARMDL</sequence>
<dbReference type="Proteomes" id="UP000305511">
    <property type="component" value="Unassembled WGS sequence"/>
</dbReference>